<feature type="compositionally biased region" description="Polar residues" evidence="5">
    <location>
        <begin position="326"/>
        <end position="335"/>
    </location>
</feature>
<comment type="similarity">
    <text evidence="4">Belongs to the PP2C family.</text>
</comment>
<evidence type="ECO:0000256" key="1">
    <source>
        <dbReference type="ARBA" id="ARBA00022723"/>
    </source>
</evidence>
<evidence type="ECO:0000256" key="2">
    <source>
        <dbReference type="ARBA" id="ARBA00022801"/>
    </source>
</evidence>
<keyword evidence="3 4" id="KW-0904">Protein phosphatase</keyword>
<dbReference type="CDD" id="cd00143">
    <property type="entry name" value="PP2Cc"/>
    <property type="match status" value="1"/>
</dbReference>
<dbReference type="SMART" id="SM00332">
    <property type="entry name" value="PP2Cc"/>
    <property type="match status" value="1"/>
</dbReference>
<name>A0AAV9IGI0_9RHOD</name>
<dbReference type="InterPro" id="IPR001932">
    <property type="entry name" value="PPM-type_phosphatase-like_dom"/>
</dbReference>
<accession>A0AAV9IGI0</accession>
<keyword evidence="2 4" id="KW-0378">Hydrolase</keyword>
<proteinExistence type="inferred from homology"/>
<dbReference type="InterPro" id="IPR015655">
    <property type="entry name" value="PP2C"/>
</dbReference>
<dbReference type="EMBL" id="JANCYU010000040">
    <property type="protein sequence ID" value="KAK4526443.1"/>
    <property type="molecule type" value="Genomic_DNA"/>
</dbReference>
<evidence type="ECO:0000256" key="4">
    <source>
        <dbReference type="RuleBase" id="RU003465"/>
    </source>
</evidence>
<dbReference type="Pfam" id="PF00481">
    <property type="entry name" value="PP2C"/>
    <property type="match status" value="1"/>
</dbReference>
<protein>
    <recommendedName>
        <fullName evidence="6">PPM-type phosphatase domain-containing protein</fullName>
    </recommendedName>
</protein>
<feature type="region of interest" description="Disordered" evidence="5">
    <location>
        <begin position="325"/>
        <end position="349"/>
    </location>
</feature>
<feature type="compositionally biased region" description="Basic and acidic residues" evidence="5">
    <location>
        <begin position="336"/>
        <end position="345"/>
    </location>
</feature>
<feature type="domain" description="PPM-type phosphatase" evidence="6">
    <location>
        <begin position="2"/>
        <end position="267"/>
    </location>
</feature>
<dbReference type="AlphaFoldDB" id="A0AAV9IGI0"/>
<keyword evidence="1" id="KW-0479">Metal-binding</keyword>
<reference evidence="7 8" key="1">
    <citation type="submission" date="2022-07" db="EMBL/GenBank/DDBJ databases">
        <title>Genome-wide signatures of adaptation to extreme environments.</title>
        <authorList>
            <person name="Cho C.H."/>
            <person name="Yoon H.S."/>
        </authorList>
    </citation>
    <scope>NUCLEOTIDE SEQUENCE [LARGE SCALE GENOMIC DNA]</scope>
    <source>
        <strain evidence="7 8">108.79 E11</strain>
    </source>
</reference>
<dbReference type="PROSITE" id="PS01032">
    <property type="entry name" value="PPM_1"/>
    <property type="match status" value="1"/>
</dbReference>
<dbReference type="SUPFAM" id="SSF81606">
    <property type="entry name" value="PP2C-like"/>
    <property type="match status" value="1"/>
</dbReference>
<gene>
    <name evidence="7" type="ORF">GAYE_SCF24G4359</name>
</gene>
<evidence type="ECO:0000256" key="5">
    <source>
        <dbReference type="SAM" id="MobiDB-lite"/>
    </source>
</evidence>
<dbReference type="GO" id="GO:0046872">
    <property type="term" value="F:metal ion binding"/>
    <property type="evidence" value="ECO:0007669"/>
    <property type="project" value="UniProtKB-KW"/>
</dbReference>
<dbReference type="InterPro" id="IPR000222">
    <property type="entry name" value="PP2C_BS"/>
</dbReference>
<sequence>MEFGVDAVAGKRNYMEDRYSSQLIQVETENGKETLGLFAVYDGHGGEFAADYCAKHFPKVVIQHPKFPIDIACCLRESCESFDVRLLEESLKWKTYSGCTLNLVVVSSRYLYCCNVGDSRAVLSRGGVAVALSKDHNISNASEVVRVKQAGGFITHRGINDYMSVTRALGDLDLKGHKEKWFPELHLKADLVIATPDITVVDLHPTDEFVIVASDGLWCQMSDTEAVKWTRKTLRQYADPKMAAKALIKKALSLGSKDNITVIVVVLHRQELMRDVTVHGGNIFSGTFSKKVAAEWDSSDDSGHGRGLFQSVKWKRQGSLLRKNKSFVSNENSLPSKDEDERKEPNAWSRMVETYKTKFGKSKE</sequence>
<evidence type="ECO:0000313" key="7">
    <source>
        <dbReference type="EMBL" id="KAK4526443.1"/>
    </source>
</evidence>
<dbReference type="InterPro" id="IPR036457">
    <property type="entry name" value="PPM-type-like_dom_sf"/>
</dbReference>
<dbReference type="PROSITE" id="PS51746">
    <property type="entry name" value="PPM_2"/>
    <property type="match status" value="1"/>
</dbReference>
<dbReference type="GO" id="GO:0004722">
    <property type="term" value="F:protein serine/threonine phosphatase activity"/>
    <property type="evidence" value="ECO:0007669"/>
    <property type="project" value="InterPro"/>
</dbReference>
<comment type="caution">
    <text evidence="7">The sequence shown here is derived from an EMBL/GenBank/DDBJ whole genome shotgun (WGS) entry which is preliminary data.</text>
</comment>
<dbReference type="Gene3D" id="3.60.40.10">
    <property type="entry name" value="PPM-type phosphatase domain"/>
    <property type="match status" value="1"/>
</dbReference>
<organism evidence="7 8">
    <name type="scientific">Galdieria yellowstonensis</name>
    <dbReference type="NCBI Taxonomy" id="3028027"/>
    <lineage>
        <taxon>Eukaryota</taxon>
        <taxon>Rhodophyta</taxon>
        <taxon>Bangiophyceae</taxon>
        <taxon>Galdieriales</taxon>
        <taxon>Galdieriaceae</taxon>
        <taxon>Galdieria</taxon>
    </lineage>
</organism>
<dbReference type="PANTHER" id="PTHR47992">
    <property type="entry name" value="PROTEIN PHOSPHATASE"/>
    <property type="match status" value="1"/>
</dbReference>
<dbReference type="Proteomes" id="UP001300502">
    <property type="component" value="Unassembled WGS sequence"/>
</dbReference>
<evidence type="ECO:0000313" key="8">
    <source>
        <dbReference type="Proteomes" id="UP001300502"/>
    </source>
</evidence>
<keyword evidence="8" id="KW-1185">Reference proteome</keyword>
<evidence type="ECO:0000259" key="6">
    <source>
        <dbReference type="PROSITE" id="PS51746"/>
    </source>
</evidence>
<evidence type="ECO:0000256" key="3">
    <source>
        <dbReference type="ARBA" id="ARBA00022912"/>
    </source>
</evidence>